<dbReference type="InParanoid" id="A0A0G4GCE5"/>
<evidence type="ECO:0000256" key="4">
    <source>
        <dbReference type="SAM" id="MobiDB-lite"/>
    </source>
</evidence>
<dbReference type="PANTHER" id="PTHR22966:SF61">
    <property type="entry name" value="2-AMINOETHANETHIOL DIOXYGENASE"/>
    <property type="match status" value="1"/>
</dbReference>
<dbReference type="EMBL" id="CDMY01000624">
    <property type="protein sequence ID" value="CEM26978.1"/>
    <property type="molecule type" value="Genomic_DNA"/>
</dbReference>
<organism evidence="5 6">
    <name type="scientific">Vitrella brassicaformis (strain CCMP3155)</name>
    <dbReference type="NCBI Taxonomy" id="1169540"/>
    <lineage>
        <taxon>Eukaryota</taxon>
        <taxon>Sar</taxon>
        <taxon>Alveolata</taxon>
        <taxon>Colpodellida</taxon>
        <taxon>Vitrellaceae</taxon>
        <taxon>Vitrella</taxon>
    </lineage>
</organism>
<feature type="compositionally biased region" description="Basic and acidic residues" evidence="4">
    <location>
        <begin position="295"/>
        <end position="307"/>
    </location>
</feature>
<dbReference type="Pfam" id="PF07847">
    <property type="entry name" value="PCO_ADO"/>
    <property type="match status" value="1"/>
</dbReference>
<reference evidence="5 6" key="1">
    <citation type="submission" date="2014-11" db="EMBL/GenBank/DDBJ databases">
        <authorList>
            <person name="Zhu J."/>
            <person name="Qi W."/>
            <person name="Song R."/>
        </authorList>
    </citation>
    <scope>NUCLEOTIDE SEQUENCE [LARGE SCALE GENOMIC DNA]</scope>
</reference>
<dbReference type="GO" id="GO:0046872">
    <property type="term" value="F:metal ion binding"/>
    <property type="evidence" value="ECO:0007669"/>
    <property type="project" value="UniProtKB-KW"/>
</dbReference>
<dbReference type="InterPro" id="IPR012864">
    <property type="entry name" value="PCO/ADO"/>
</dbReference>
<feature type="region of interest" description="Disordered" evidence="4">
    <location>
        <begin position="1"/>
        <end position="26"/>
    </location>
</feature>
<keyword evidence="2" id="KW-0560">Oxidoreductase</keyword>
<dbReference type="OrthoDB" id="271433at2759"/>
<gene>
    <name evidence="5" type="ORF">Vbra_22186</name>
</gene>
<proteinExistence type="predicted"/>
<accession>A0A0G4GCE5</accession>
<dbReference type="PANTHER" id="PTHR22966">
    <property type="entry name" value="2-AMINOETHANETHIOL DIOXYGENASE"/>
    <property type="match status" value="1"/>
</dbReference>
<evidence type="ECO:0000256" key="2">
    <source>
        <dbReference type="ARBA" id="ARBA00023002"/>
    </source>
</evidence>
<keyword evidence="6" id="KW-1185">Reference proteome</keyword>
<name>A0A0G4GCE5_VITBC</name>
<feature type="compositionally biased region" description="Basic and acidic residues" evidence="4">
    <location>
        <begin position="1"/>
        <end position="11"/>
    </location>
</feature>
<evidence type="ECO:0000256" key="3">
    <source>
        <dbReference type="ARBA" id="ARBA00023004"/>
    </source>
</evidence>
<protein>
    <submittedName>
        <fullName evidence="5">Uncharacterized protein</fullName>
    </submittedName>
</protein>
<dbReference type="VEuPathDB" id="CryptoDB:Vbra_22186"/>
<keyword evidence="1" id="KW-0479">Metal-binding</keyword>
<keyword evidence="3" id="KW-0408">Iron</keyword>
<dbReference type="SUPFAM" id="SSF51182">
    <property type="entry name" value="RmlC-like cupins"/>
    <property type="match status" value="1"/>
</dbReference>
<dbReference type="STRING" id="1169540.A0A0G4GCE5"/>
<dbReference type="AlphaFoldDB" id="A0A0G4GCE5"/>
<evidence type="ECO:0000256" key="1">
    <source>
        <dbReference type="ARBA" id="ARBA00022723"/>
    </source>
</evidence>
<evidence type="ECO:0000313" key="5">
    <source>
        <dbReference type="EMBL" id="CEM26978.1"/>
    </source>
</evidence>
<dbReference type="GO" id="GO:0016702">
    <property type="term" value="F:oxidoreductase activity, acting on single donors with incorporation of molecular oxygen, incorporation of two atoms of oxygen"/>
    <property type="evidence" value="ECO:0007669"/>
    <property type="project" value="InterPro"/>
</dbReference>
<dbReference type="InterPro" id="IPR011051">
    <property type="entry name" value="RmlC_Cupin_sf"/>
</dbReference>
<feature type="region of interest" description="Disordered" evidence="4">
    <location>
        <begin position="183"/>
        <end position="205"/>
    </location>
</feature>
<evidence type="ECO:0000313" key="6">
    <source>
        <dbReference type="Proteomes" id="UP000041254"/>
    </source>
</evidence>
<feature type="region of interest" description="Disordered" evidence="4">
    <location>
        <begin position="295"/>
        <end position="322"/>
    </location>
</feature>
<sequence length="433" mass="47395">MMDNDASHEGDGEGLPAPQHMPLLLASPLPPINVTAPRAGDPLDLPSCPPNVCVKGIRPHGDDTGDDRSDGRRNLFALPSAKRRATTAAKHIDPDQYNGAHGASYLQCRNVATAAAAAAGQDDGEQRSVSLESCGELGVPLRDGTLLRQVVEEAAQVFHGGTRPTLDDLQRLSDLMQQLRPQDVGLRTVQQKDQQQERRSPAPRSWLSSLFNISQRQQQQQETPAQPAAAAADAAKEESVVLPAASFMGYEGWAKKMVRFQMIYSSLPLHDHPGMVVLSQVIGGSLEASSFSWAPHDRRDQHDDPQGMKHFGHLRTPQSPNEACRLSDAPHIMRVTKEKTEERKAGGRPMVLYPRQGNLHELRAATVCAMFDVLSPPYDVEGDRDCRYYRLTAPPAGHVERDVHGSGVGEYAYVRETPLPPDFATVPCKLDIE</sequence>
<dbReference type="Proteomes" id="UP000041254">
    <property type="component" value="Unassembled WGS sequence"/>
</dbReference>